<keyword evidence="2" id="KW-0067">ATP-binding</keyword>
<name>A0A5N6MDS3_9MICC</name>
<keyword evidence="1" id="KW-0175">Coiled coil</keyword>
<gene>
    <name evidence="2" type="ORF">GD627_14580</name>
</gene>
<dbReference type="Pfam" id="PF13558">
    <property type="entry name" value="SbcC_Walker_B"/>
    <property type="match status" value="1"/>
</dbReference>
<reference evidence="2 3" key="1">
    <citation type="submission" date="2019-08" db="EMBL/GenBank/DDBJ databases">
        <title>Arthrobacter sp. nov., isolated from plateau pika and Tibetan wild ass.</title>
        <authorList>
            <person name="Ge Y."/>
        </authorList>
    </citation>
    <scope>NUCLEOTIDE SEQUENCE [LARGE SCALE GENOMIC DNA]</scope>
    <source>
        <strain evidence="2 3">785</strain>
    </source>
</reference>
<accession>A0A5N6MDS3</accession>
<dbReference type="InterPro" id="IPR027417">
    <property type="entry name" value="P-loop_NTPase"/>
</dbReference>
<feature type="coiled-coil region" evidence="1">
    <location>
        <begin position="404"/>
        <end position="459"/>
    </location>
</feature>
<comment type="caution">
    <text evidence="2">The sequence shown here is derived from an EMBL/GenBank/DDBJ whole genome shotgun (WGS) entry which is preliminary data.</text>
</comment>
<sequence>MSIETTLPMGDLINPGQNRLASVQIVNWGTFDGAHTIKVDRAGTLLTGDSGVGKSTIFDAMLQVMDARPRMNEAAQNNSGTNAEEKRNAFSYMRGRLGTQGADDGAGTAYQRPGATWSAVCLTFDNGLGQITSLSVVMDLPATGTEHNLGRYYLVHNRPLDLQALQAGMRGRFTKGSLETLLPGAAVFDSHKMFAERYRHALGVEDEKAFNLLRILQTGKGLGGTVNDFFRNNVLDTPRTLTAAEEAVEDFSHLRSIRRQLERARQQRDHLQSVPELHTRYREAADALAHNRALAKEGLPAYRQRLALEGAQRTAEKLEQAATAARSELSAAETRRATLKDQRDALSTRYTEEGGGAIATLERELAAAAAQLRSRETVENAAKDELAAAGIDVDFSPAGLVTARSRATELVKSLSADLDAVKERSSNAHGEAWSLKGQIAKLENEIGSFRRRKSNIRQESLDQRARICAATGINEADMPFAAELIDLPAEHAQWRPAAERTLRSLATALLVRGEHMAAVTRFLSENDMQGYVRCIDVSVPVDGPTEPGPDDLITKLITRDTEMGRWVARKITAHYDFVCVEDPAGLADVAKGVSLGGAVKRNRSTTEKDDRHTKASDNVLGFDNKDTVAALGNELLALRGVFEEADNLSRQHASEQDELVRRLAAVRAIAADERTWEDLSADAARAAVAVATDRLESARDANADLEQIRFELDTAELDLTAATEKVGVLKGDAARLDADLAAAVERRTALSAKAPEALSEGLRSALAELFEPFGDLTDPARLKEAAGEVERSLITEQGRLEKTLLETRAKLERTFETFSDKWGSDFGTSVESAGAYEDRFEDIISEGLPQREAEFREYFNNRTYERFSDLLQLLDEERRSISSRLLPLNSVLRRVEYSAGSHLEIEVATTVPDAAYKFRTELKNALPMMGSRQDKADMDARYAALEGLVDRLKDPEEKRWRAEVLDVRSHVTITCTHRLASGHTYTNLQASLMSGGEGQRFTAFIMASALAYQLGIVSQGFSTYGTVMMDEAFVKSSLSFAEASINALHEFGFQLLLAAPEDKVDLSRFLGSVTEILRDDVTNRSGVLERGLGNSRSVDILLR</sequence>
<feature type="coiled-coil region" evidence="1">
    <location>
        <begin position="688"/>
        <end position="725"/>
    </location>
</feature>
<dbReference type="SUPFAM" id="SSF52540">
    <property type="entry name" value="P-loop containing nucleoside triphosphate hydrolases"/>
    <property type="match status" value="1"/>
</dbReference>
<evidence type="ECO:0000313" key="2">
    <source>
        <dbReference type="EMBL" id="KAD3455938.1"/>
    </source>
</evidence>
<organism evidence="2 3">
    <name type="scientific">Arthrobacter yangruifuii</name>
    <dbReference type="NCBI Taxonomy" id="2606616"/>
    <lineage>
        <taxon>Bacteria</taxon>
        <taxon>Bacillati</taxon>
        <taxon>Actinomycetota</taxon>
        <taxon>Actinomycetes</taxon>
        <taxon>Micrococcales</taxon>
        <taxon>Micrococcaceae</taxon>
        <taxon>Arthrobacter</taxon>
    </lineage>
</organism>
<dbReference type="RefSeq" id="WP_152273136.1">
    <property type="nucleotide sequence ID" value="NZ_VTFX01000006.1"/>
</dbReference>
<evidence type="ECO:0000256" key="1">
    <source>
        <dbReference type="SAM" id="Coils"/>
    </source>
</evidence>
<keyword evidence="3" id="KW-1185">Reference proteome</keyword>
<protein>
    <submittedName>
        <fullName evidence="2">ATP-binding protein</fullName>
    </submittedName>
</protein>
<dbReference type="EMBL" id="VTFX01000006">
    <property type="protein sequence ID" value="KAD3455938.1"/>
    <property type="molecule type" value="Genomic_DNA"/>
</dbReference>
<dbReference type="GO" id="GO:0005524">
    <property type="term" value="F:ATP binding"/>
    <property type="evidence" value="ECO:0007669"/>
    <property type="project" value="UniProtKB-KW"/>
</dbReference>
<feature type="coiled-coil region" evidence="1">
    <location>
        <begin position="308"/>
        <end position="349"/>
    </location>
</feature>
<keyword evidence="2" id="KW-0547">Nucleotide-binding</keyword>
<dbReference type="Proteomes" id="UP000326852">
    <property type="component" value="Unassembled WGS sequence"/>
</dbReference>
<dbReference type="Pfam" id="PF13555">
    <property type="entry name" value="AAA_29"/>
    <property type="match status" value="1"/>
</dbReference>
<dbReference type="Gene3D" id="3.40.1140.10">
    <property type="match status" value="1"/>
</dbReference>
<evidence type="ECO:0000313" key="3">
    <source>
        <dbReference type="Proteomes" id="UP000326852"/>
    </source>
</evidence>
<proteinExistence type="predicted"/>
<dbReference type="AlphaFoldDB" id="A0A5N6MDS3"/>